<dbReference type="GO" id="GO:0051262">
    <property type="term" value="P:protein tetramerization"/>
    <property type="evidence" value="ECO:0007669"/>
    <property type="project" value="InterPro"/>
</dbReference>
<dbReference type="InterPro" id="IPR001660">
    <property type="entry name" value="SAM"/>
</dbReference>
<comment type="function">
    <text evidence="16">Acts as a sequence specific DNA binding transcriptional activator or repressor. The isoforms contain a varying set of transactivation and auto-regulating transactivation inhibiting domains thus showing an isoform specific activity. May be required in conjunction with TP73/p73 for initiation of p53/TP53 dependent apoptosis in response to genotoxic insults and the presence of activated oncogenes.</text>
</comment>
<keyword evidence="12 16" id="KW-0539">Nucleus</keyword>
<dbReference type="InterPro" id="IPR010991">
    <property type="entry name" value="p53_tetrameristn"/>
</dbReference>
<dbReference type="Pfam" id="PF00870">
    <property type="entry name" value="P53"/>
    <property type="match status" value="1"/>
</dbReference>
<dbReference type="FunFam" id="2.60.40.720:FF:000002">
    <property type="entry name" value="Cellular tumor antigen p53"/>
    <property type="match status" value="1"/>
</dbReference>
<dbReference type="Proteomes" id="UP000694563">
    <property type="component" value="Chromosome 10"/>
</dbReference>
<dbReference type="Gene3D" id="4.10.170.10">
    <property type="entry name" value="p53-like tetramerisation domain"/>
    <property type="match status" value="1"/>
</dbReference>
<dbReference type="PANTHER" id="PTHR11447">
    <property type="entry name" value="CELLULAR TUMOR ANTIGEN P53"/>
    <property type="match status" value="1"/>
</dbReference>
<evidence type="ECO:0000256" key="5">
    <source>
        <dbReference type="ARBA" id="ARBA00022723"/>
    </source>
</evidence>
<dbReference type="Gene3D" id="1.10.150.50">
    <property type="entry name" value="Transcription Factor, Ets-1"/>
    <property type="match status" value="1"/>
</dbReference>
<feature type="site" description="Interaction with DNA" evidence="14">
    <location>
        <position position="180"/>
    </location>
</feature>
<feature type="compositionally biased region" description="Polar residues" evidence="17">
    <location>
        <begin position="353"/>
        <end position="363"/>
    </location>
</feature>
<evidence type="ECO:0000256" key="12">
    <source>
        <dbReference type="ARBA" id="ARBA00023242"/>
    </source>
</evidence>
<dbReference type="GO" id="GO:0005634">
    <property type="term" value="C:nucleus"/>
    <property type="evidence" value="ECO:0007669"/>
    <property type="project" value="UniProtKB-SubCell"/>
</dbReference>
<feature type="binding site" evidence="13">
    <location>
        <position position="300"/>
    </location>
    <ligand>
        <name>Zn(2+)</name>
        <dbReference type="ChEBI" id="CHEBI:29105"/>
    </ligand>
</feature>
<dbReference type="SUPFAM" id="SSF49417">
    <property type="entry name" value="p53-like transcription factors"/>
    <property type="match status" value="1"/>
</dbReference>
<dbReference type="Pfam" id="PF07710">
    <property type="entry name" value="P53_tetramer"/>
    <property type="match status" value="1"/>
</dbReference>
<keyword evidence="10 16" id="KW-0010">Activator</keyword>
<dbReference type="GO" id="GO:0000978">
    <property type="term" value="F:RNA polymerase II cis-regulatory region sequence-specific DNA binding"/>
    <property type="evidence" value="ECO:0007669"/>
    <property type="project" value="TreeGrafter"/>
</dbReference>
<dbReference type="CDD" id="cd09572">
    <property type="entry name" value="SAM_tumor-p63"/>
    <property type="match status" value="1"/>
</dbReference>
<comment type="similarity">
    <text evidence="2 16">Belongs to the p53 family.</text>
</comment>
<dbReference type="InterPro" id="IPR037611">
    <property type="entry name" value="Tumor-p63_SAM"/>
</dbReference>
<evidence type="ECO:0000256" key="7">
    <source>
        <dbReference type="ARBA" id="ARBA00022843"/>
    </source>
</evidence>
<dbReference type="PANTHER" id="PTHR11447:SF8">
    <property type="entry name" value="TUMOR PROTEIN 63"/>
    <property type="match status" value="1"/>
</dbReference>
<keyword evidence="6 13" id="KW-0862">Zinc</keyword>
<dbReference type="InterPro" id="IPR011615">
    <property type="entry name" value="p53_DNA-bd"/>
</dbReference>
<feature type="compositionally biased region" description="Low complexity" evidence="17">
    <location>
        <begin position="429"/>
        <end position="459"/>
    </location>
</feature>
<dbReference type="Gene3D" id="2.60.40.720">
    <property type="match status" value="1"/>
</dbReference>
<evidence type="ECO:0000256" key="11">
    <source>
        <dbReference type="ARBA" id="ARBA00023163"/>
    </source>
</evidence>
<evidence type="ECO:0000256" key="2">
    <source>
        <dbReference type="ARBA" id="ARBA00006167"/>
    </source>
</evidence>
<dbReference type="CDD" id="cd08367">
    <property type="entry name" value="P53"/>
    <property type="match status" value="1"/>
</dbReference>
<dbReference type="InterPro" id="IPR002117">
    <property type="entry name" value="p53_tumour_suppressor"/>
</dbReference>
<evidence type="ECO:0000256" key="4">
    <source>
        <dbReference type="ARBA" id="ARBA00022703"/>
    </source>
</evidence>
<dbReference type="PRINTS" id="PR00386">
    <property type="entry name" value="P53SUPPRESSR"/>
</dbReference>
<evidence type="ECO:0000256" key="17">
    <source>
        <dbReference type="SAM" id="MobiDB-lite"/>
    </source>
</evidence>
<evidence type="ECO:0000256" key="8">
    <source>
        <dbReference type="ARBA" id="ARBA00023015"/>
    </source>
</evidence>
<feature type="region of interest" description="Disordered" evidence="17">
    <location>
        <begin position="343"/>
        <end position="385"/>
    </location>
</feature>
<keyword evidence="3" id="KW-1017">Isopeptide bond</keyword>
<feature type="binding site" evidence="13">
    <location>
        <position position="239"/>
    </location>
    <ligand>
        <name>Zn(2+)</name>
        <dbReference type="ChEBI" id="CHEBI:29105"/>
    </ligand>
</feature>
<evidence type="ECO:0000256" key="13">
    <source>
        <dbReference type="PIRSR" id="PIRSR602117-1"/>
    </source>
</evidence>
<feature type="region of interest" description="Disordered" evidence="17">
    <location>
        <begin position="428"/>
        <end position="464"/>
    </location>
</feature>
<evidence type="ECO:0000256" key="15">
    <source>
        <dbReference type="PIRSR" id="PIRSR602117-3"/>
    </source>
</evidence>
<evidence type="ECO:0000256" key="9">
    <source>
        <dbReference type="ARBA" id="ARBA00023125"/>
    </source>
</evidence>
<gene>
    <name evidence="19" type="primary">TP63</name>
</gene>
<dbReference type="AlphaFoldDB" id="A0A8C3VAN3"/>
<feature type="binding site" evidence="13">
    <location>
        <position position="304"/>
    </location>
    <ligand>
        <name>Zn(2+)</name>
        <dbReference type="ChEBI" id="CHEBI:29105"/>
    </ligand>
</feature>
<feature type="binding site" evidence="13">
    <location>
        <position position="236"/>
    </location>
    <ligand>
        <name>Zn(2+)</name>
        <dbReference type="ChEBI" id="CHEBI:29105"/>
    </ligand>
</feature>
<evidence type="ECO:0000256" key="10">
    <source>
        <dbReference type="ARBA" id="ARBA00023159"/>
    </source>
</evidence>
<comment type="cofactor">
    <cofactor evidence="13 16">
        <name>Zn(2+)</name>
        <dbReference type="ChEBI" id="CHEBI:29105"/>
    </cofactor>
    <text evidence="13 16">Binds 1 zinc ion per subunit.</text>
</comment>
<evidence type="ECO:0000256" key="14">
    <source>
        <dbReference type="PIRSR" id="PIRSR602117-2"/>
    </source>
</evidence>
<feature type="region of interest" description="Disordered" evidence="17">
    <location>
        <begin position="473"/>
        <end position="492"/>
    </location>
</feature>
<dbReference type="InterPro" id="IPR036674">
    <property type="entry name" value="p53_tetramer_sf"/>
</dbReference>
<evidence type="ECO:0000313" key="20">
    <source>
        <dbReference type="Proteomes" id="UP000694563"/>
    </source>
</evidence>
<evidence type="ECO:0000256" key="16">
    <source>
        <dbReference type="RuleBase" id="RU003304"/>
    </source>
</evidence>
<comment type="subcellular location">
    <subcellularLocation>
        <location evidence="1 16">Nucleus</location>
    </subcellularLocation>
</comment>
<dbReference type="Pfam" id="PF07647">
    <property type="entry name" value="SAM_2"/>
    <property type="match status" value="1"/>
</dbReference>
<dbReference type="GO" id="GO:0006915">
    <property type="term" value="P:apoptotic process"/>
    <property type="evidence" value="ECO:0007669"/>
    <property type="project" value="UniProtKB-KW"/>
</dbReference>
<evidence type="ECO:0000259" key="18">
    <source>
        <dbReference type="SMART" id="SM00454"/>
    </source>
</evidence>
<keyword evidence="20" id="KW-1185">Reference proteome</keyword>
<comment type="subunit">
    <text evidence="16">Binds DNA as a homotetramer. Isoform composition of the tetramer may determine transactivation activity.</text>
</comment>
<evidence type="ECO:0000313" key="19">
    <source>
        <dbReference type="Ensembl" id="ENSCUSP00005025453.1"/>
    </source>
</evidence>
<dbReference type="InterPro" id="IPR008967">
    <property type="entry name" value="p53-like_TF_DNA-bd_sf"/>
</dbReference>
<feature type="cross-link" description="Glycyl lysine isopeptide (Lys-Gly) (interchain with G-Cter in ubiquitin)" evidence="15">
    <location>
        <position position="353"/>
    </location>
</feature>
<keyword evidence="4 16" id="KW-0053">Apoptosis</keyword>
<evidence type="ECO:0000256" key="1">
    <source>
        <dbReference type="ARBA" id="ARBA00004123"/>
    </source>
</evidence>
<reference evidence="19" key="2">
    <citation type="submission" date="2025-08" db="UniProtKB">
        <authorList>
            <consortium name="Ensembl"/>
        </authorList>
    </citation>
    <scope>IDENTIFICATION</scope>
</reference>
<dbReference type="SUPFAM" id="SSF47719">
    <property type="entry name" value="p53 tetramerization domain"/>
    <property type="match status" value="1"/>
</dbReference>
<organism evidence="19 20">
    <name type="scientific">Catharus ustulatus</name>
    <name type="common">Russet-backed thrush</name>
    <name type="synonym">Hylocichla ustulatus</name>
    <dbReference type="NCBI Taxonomy" id="91951"/>
    <lineage>
        <taxon>Eukaryota</taxon>
        <taxon>Metazoa</taxon>
        <taxon>Chordata</taxon>
        <taxon>Craniata</taxon>
        <taxon>Vertebrata</taxon>
        <taxon>Euteleostomi</taxon>
        <taxon>Archelosauria</taxon>
        <taxon>Archosauria</taxon>
        <taxon>Dinosauria</taxon>
        <taxon>Saurischia</taxon>
        <taxon>Theropoda</taxon>
        <taxon>Coelurosauria</taxon>
        <taxon>Aves</taxon>
        <taxon>Neognathae</taxon>
        <taxon>Neoaves</taxon>
        <taxon>Telluraves</taxon>
        <taxon>Australaves</taxon>
        <taxon>Passeriformes</taxon>
        <taxon>Turdidae</taxon>
        <taxon>Catharus</taxon>
    </lineage>
</organism>
<dbReference type="SMART" id="SM00454">
    <property type="entry name" value="SAM"/>
    <property type="match status" value="1"/>
</dbReference>
<reference evidence="19" key="1">
    <citation type="submission" date="2020-10" db="EMBL/GenBank/DDBJ databases">
        <title>Catharus ustulatus (Swainson's thrush) genome, bCatUst1, primary haplotype v2.</title>
        <authorList>
            <person name="Delmore K."/>
            <person name="Vafadar M."/>
            <person name="Formenti G."/>
            <person name="Chow W."/>
            <person name="Pelan S."/>
            <person name="Howe K."/>
            <person name="Rhie A."/>
            <person name="Mountcastle J."/>
            <person name="Haase B."/>
            <person name="Fedrigo O."/>
            <person name="Jarvis E.D."/>
        </authorList>
    </citation>
    <scope>NUCLEOTIDE SEQUENCE [LARGE SCALE GENOMIC DNA]</scope>
</reference>
<dbReference type="FunFam" id="1.10.150.50:FF:000020">
    <property type="entry name" value="Tumor protein 63 (p63)"/>
    <property type="match status" value="1"/>
</dbReference>
<sequence>MHDHPSMKSGLRRFVETPSPFSWKESYYRSAMSQSSQPREFLSPEVIQHIWDFLEQPICSVQPIDLNFIDGPSEDGSTNKIEISMDCVRVQDTELNDPMWPQYTNLGLLNSMDQQIQNGSSSTSPYNTEHAQNSVTAPSPYAQPSSTFDALSPSPAIPSNTDYPGPHSFDVSFQQSSTAKSATWTYSTELKKLYCQIAKTCPIQIKVMTPPPQGAVIRAMPVYKKAEHVTEVVKRCPNHELSREFNEGQIAPPSHLIRVEGNSHAQYVEDPITGRQSVLVPYEPPQVGTEFTTVLYNFMCNSSCVGGMNRRPILIIVTLETRDGQVLGRRCFEARICACPGRDRKADEDSIRKQQVSDSTKNGDGTKRPFRQGTHGIQMTSIKKRRSPDDELLYLPVRGRETYEMLLKIKESLELMQYLPQHTIETYRQQQQQQHQHLLQKQTSMQSQSSYGSNSPPLSKMNSMNKLPSVSQLINPQQRNALTPTTIPDSMGTNIPMMGTHMAMTGDMNGLSPTQALPPPLSMPSTSHCTPPPPYPSDCSIVSFLARLGCSSCVDYFTTQGLTTIYQIEHYSMDDLVSLKIPEQFRHAIWKGILDHRQLHDFSPPHLLRTPSGASTVSVGSSETRGERVIDAVRFTLRQTISFPPRDDWNDFNFDMDARRNKQQRIKEEGE</sequence>
<name>A0A8C3VAN3_CATUS</name>
<feature type="compositionally biased region" description="Polar residues" evidence="17">
    <location>
        <begin position="115"/>
        <end position="149"/>
    </location>
</feature>
<accession>A0A8C3VAN3</accession>
<dbReference type="InterPro" id="IPR057064">
    <property type="entry name" value="P53_central_site"/>
</dbReference>
<feature type="domain" description="SAM" evidence="18">
    <location>
        <begin position="533"/>
        <end position="599"/>
    </location>
</feature>
<dbReference type="InterPro" id="IPR013761">
    <property type="entry name" value="SAM/pointed_sf"/>
</dbReference>
<dbReference type="Ensembl" id="ENSCUST00005026359.1">
    <property type="protein sequence ID" value="ENSCUSP00005025453.1"/>
    <property type="gene ID" value="ENSCUSG00005015823.1"/>
</dbReference>
<dbReference type="SUPFAM" id="SSF47769">
    <property type="entry name" value="SAM/Pointed domain"/>
    <property type="match status" value="1"/>
</dbReference>
<keyword evidence="5 13" id="KW-0479">Metal-binding</keyword>
<proteinExistence type="inferred from homology"/>
<feature type="region of interest" description="Disordered" evidence="17">
    <location>
        <begin position="115"/>
        <end position="163"/>
    </location>
</feature>
<dbReference type="GO" id="GO:0000981">
    <property type="term" value="F:DNA-binding transcription factor activity, RNA polymerase II-specific"/>
    <property type="evidence" value="ECO:0007669"/>
    <property type="project" value="TreeGrafter"/>
</dbReference>
<evidence type="ECO:0000256" key="3">
    <source>
        <dbReference type="ARBA" id="ARBA00022499"/>
    </source>
</evidence>
<keyword evidence="8 16" id="KW-0805">Transcription regulation</keyword>
<dbReference type="InterPro" id="IPR012346">
    <property type="entry name" value="p53/RUNT-type_TF_DNA-bd_sf"/>
</dbReference>
<feature type="compositionally biased region" description="Basic and acidic residues" evidence="17">
    <location>
        <begin position="343"/>
        <end position="352"/>
    </location>
</feature>
<keyword evidence="7" id="KW-0832">Ubl conjugation</keyword>
<dbReference type="PROSITE" id="PS00348">
    <property type="entry name" value="P53"/>
    <property type="match status" value="1"/>
</dbReference>
<reference evidence="19" key="3">
    <citation type="submission" date="2025-09" db="UniProtKB">
        <authorList>
            <consortium name="Ensembl"/>
        </authorList>
    </citation>
    <scope>IDENTIFICATION</scope>
</reference>
<keyword evidence="11 16" id="KW-0804">Transcription</keyword>
<keyword evidence="9 16" id="KW-0238">DNA-binding</keyword>
<dbReference type="GO" id="GO:0046872">
    <property type="term" value="F:metal ion binding"/>
    <property type="evidence" value="ECO:0007669"/>
    <property type="project" value="UniProtKB-KW"/>
</dbReference>
<dbReference type="FunFam" id="4.10.170.10:FF:000001">
    <property type="entry name" value="Cellular tumor antigen p53"/>
    <property type="match status" value="1"/>
</dbReference>
<evidence type="ECO:0000256" key="6">
    <source>
        <dbReference type="ARBA" id="ARBA00022833"/>
    </source>
</evidence>
<protein>
    <recommendedName>
        <fullName evidence="16">Tumor protein 63 (p63)</fullName>
    </recommendedName>
</protein>